<gene>
    <name evidence="2" type="ORF">FIBSPDRAFT_869759</name>
</gene>
<proteinExistence type="predicted"/>
<dbReference type="EMBL" id="KV417639">
    <property type="protein sequence ID" value="KZP13005.1"/>
    <property type="molecule type" value="Genomic_DNA"/>
</dbReference>
<dbReference type="Proteomes" id="UP000076532">
    <property type="component" value="Unassembled WGS sequence"/>
</dbReference>
<reference evidence="2 3" key="1">
    <citation type="journal article" date="2016" name="Mol. Biol. Evol.">
        <title>Comparative Genomics of Early-Diverging Mushroom-Forming Fungi Provides Insights into the Origins of Lignocellulose Decay Capabilities.</title>
        <authorList>
            <person name="Nagy L.G."/>
            <person name="Riley R."/>
            <person name="Tritt A."/>
            <person name="Adam C."/>
            <person name="Daum C."/>
            <person name="Floudas D."/>
            <person name="Sun H."/>
            <person name="Yadav J.S."/>
            <person name="Pangilinan J."/>
            <person name="Larsson K.H."/>
            <person name="Matsuura K."/>
            <person name="Barry K."/>
            <person name="Labutti K."/>
            <person name="Kuo R."/>
            <person name="Ohm R.A."/>
            <person name="Bhattacharya S.S."/>
            <person name="Shirouzu T."/>
            <person name="Yoshinaga Y."/>
            <person name="Martin F.M."/>
            <person name="Grigoriev I.V."/>
            <person name="Hibbett D.S."/>
        </authorList>
    </citation>
    <scope>NUCLEOTIDE SEQUENCE [LARGE SCALE GENOMIC DNA]</scope>
    <source>
        <strain evidence="2 3">CBS 109695</strain>
    </source>
</reference>
<accession>A0A166BV31</accession>
<organism evidence="2 3">
    <name type="scientific">Athelia psychrophila</name>
    <dbReference type="NCBI Taxonomy" id="1759441"/>
    <lineage>
        <taxon>Eukaryota</taxon>
        <taxon>Fungi</taxon>
        <taxon>Dikarya</taxon>
        <taxon>Basidiomycota</taxon>
        <taxon>Agaricomycotina</taxon>
        <taxon>Agaricomycetes</taxon>
        <taxon>Agaricomycetidae</taxon>
        <taxon>Atheliales</taxon>
        <taxon>Atheliaceae</taxon>
        <taxon>Athelia</taxon>
    </lineage>
</organism>
<feature type="compositionally biased region" description="Basic and acidic residues" evidence="1">
    <location>
        <begin position="1"/>
        <end position="14"/>
    </location>
</feature>
<protein>
    <submittedName>
        <fullName evidence="2">Uncharacterized protein</fullName>
    </submittedName>
</protein>
<keyword evidence="3" id="KW-1185">Reference proteome</keyword>
<evidence type="ECO:0000256" key="1">
    <source>
        <dbReference type="SAM" id="MobiDB-lite"/>
    </source>
</evidence>
<evidence type="ECO:0000313" key="3">
    <source>
        <dbReference type="Proteomes" id="UP000076532"/>
    </source>
</evidence>
<name>A0A166BV31_9AGAM</name>
<feature type="region of interest" description="Disordered" evidence="1">
    <location>
        <begin position="1"/>
        <end position="20"/>
    </location>
</feature>
<dbReference type="AlphaFoldDB" id="A0A166BV31"/>
<evidence type="ECO:0000313" key="2">
    <source>
        <dbReference type="EMBL" id="KZP13005.1"/>
    </source>
</evidence>
<sequence length="53" mass="5951">MRRIRQEVDGRWEAGTKQQATAAGPFDWDFRLSFPLTITVQSISPNSVSSSSH</sequence>